<accession>A0AAN6TKK6</accession>
<dbReference type="PANTHER" id="PTHR30249:SF0">
    <property type="entry name" value="PLASTIDAL GLYCOLATE_GLYCERATE TRANSLOCATOR 1, CHLOROPLASTIC"/>
    <property type="match status" value="1"/>
</dbReference>
<feature type="transmembrane region" description="Helical" evidence="6">
    <location>
        <begin position="337"/>
        <end position="357"/>
    </location>
</feature>
<dbReference type="GeneID" id="89940654"/>
<keyword evidence="2 6" id="KW-0812">Transmembrane</keyword>
<evidence type="ECO:0000313" key="8">
    <source>
        <dbReference type="Proteomes" id="UP001302812"/>
    </source>
</evidence>
<evidence type="ECO:0000313" key="7">
    <source>
        <dbReference type="EMBL" id="KAK4116021.1"/>
    </source>
</evidence>
<dbReference type="InterPro" id="IPR007300">
    <property type="entry name" value="CidB/LrgB"/>
</dbReference>
<dbReference type="AlphaFoldDB" id="A0AAN6TKK6"/>
<keyword evidence="4 6" id="KW-0472">Membrane</keyword>
<evidence type="ECO:0000256" key="5">
    <source>
        <dbReference type="SAM" id="MobiDB-lite"/>
    </source>
</evidence>
<evidence type="ECO:0008006" key="9">
    <source>
        <dbReference type="Google" id="ProtNLM"/>
    </source>
</evidence>
<keyword evidence="8" id="KW-1185">Reference proteome</keyword>
<reference evidence="7" key="2">
    <citation type="submission" date="2023-05" db="EMBL/GenBank/DDBJ databases">
        <authorList>
            <consortium name="Lawrence Berkeley National Laboratory"/>
            <person name="Steindorff A."/>
            <person name="Hensen N."/>
            <person name="Bonometti L."/>
            <person name="Westerberg I."/>
            <person name="Brannstrom I.O."/>
            <person name="Guillou S."/>
            <person name="Cros-Aarteil S."/>
            <person name="Calhoun S."/>
            <person name="Haridas S."/>
            <person name="Kuo A."/>
            <person name="Mondo S."/>
            <person name="Pangilinan J."/>
            <person name="Riley R."/>
            <person name="Labutti K."/>
            <person name="Andreopoulos B."/>
            <person name="Lipzen A."/>
            <person name="Chen C."/>
            <person name="Yanf M."/>
            <person name="Daum C."/>
            <person name="Ng V."/>
            <person name="Clum A."/>
            <person name="Ohm R."/>
            <person name="Martin F."/>
            <person name="Silar P."/>
            <person name="Natvig D."/>
            <person name="Lalanne C."/>
            <person name="Gautier V."/>
            <person name="Ament-Velasquez S.L."/>
            <person name="Kruys A."/>
            <person name="Hutchinson M.I."/>
            <person name="Powell A.J."/>
            <person name="Barry K."/>
            <person name="Miller A.N."/>
            <person name="Grigoriev I.V."/>
            <person name="Debuchy R."/>
            <person name="Gladieux P."/>
            <person name="Thoren M.H."/>
            <person name="Johannesson H."/>
        </authorList>
    </citation>
    <scope>NUCLEOTIDE SEQUENCE</scope>
    <source>
        <strain evidence="7">CBS 508.74</strain>
    </source>
</reference>
<feature type="region of interest" description="Disordered" evidence="5">
    <location>
        <begin position="132"/>
        <end position="198"/>
    </location>
</feature>
<organism evidence="7 8">
    <name type="scientific">Canariomyces notabilis</name>
    <dbReference type="NCBI Taxonomy" id="2074819"/>
    <lineage>
        <taxon>Eukaryota</taxon>
        <taxon>Fungi</taxon>
        <taxon>Dikarya</taxon>
        <taxon>Ascomycota</taxon>
        <taxon>Pezizomycotina</taxon>
        <taxon>Sordariomycetes</taxon>
        <taxon>Sordariomycetidae</taxon>
        <taxon>Sordariales</taxon>
        <taxon>Chaetomiaceae</taxon>
        <taxon>Canariomyces</taxon>
    </lineage>
</organism>
<evidence type="ECO:0000256" key="1">
    <source>
        <dbReference type="ARBA" id="ARBA00004141"/>
    </source>
</evidence>
<dbReference type="RefSeq" id="XP_064673591.1">
    <property type="nucleotide sequence ID" value="XM_064816529.1"/>
</dbReference>
<comment type="caution">
    <text evidence="7">The sequence shown here is derived from an EMBL/GenBank/DDBJ whole genome shotgun (WGS) entry which is preliminary data.</text>
</comment>
<dbReference type="Proteomes" id="UP001302812">
    <property type="component" value="Unassembled WGS sequence"/>
</dbReference>
<feature type="compositionally biased region" description="Pro residues" evidence="5">
    <location>
        <begin position="320"/>
        <end position="337"/>
    </location>
</feature>
<dbReference type="Pfam" id="PF04172">
    <property type="entry name" value="LrgB"/>
    <property type="match status" value="2"/>
</dbReference>
<feature type="transmembrane region" description="Helical" evidence="6">
    <location>
        <begin position="270"/>
        <end position="292"/>
    </location>
</feature>
<sequence length="555" mass="59432">MPQDPYFPNSAALVSGLRRHVLDKGEVNFPPSIVGMVCVFAIFWALDWVVSGMNEFYQQNLKPAADLLNRHMSIGFTVPFIMICRSPFSDARTVGMVIVCFILTGVVNTLSTYALAFPLQWLMVRWSRDSRSRRTPSDTESPCEDKTAQFGTSSLSSREDFPGDTSRATSTHLPGDILPSEGFKSPSPTAKTTPDHDKPPIKPRLLAWTLRNLTLLFSWLITLTTGLPLRYCTQNDTFLATQLLFSLWLSTLAVQEGIKCTPFLGPKPRTLLSGLLNPVLCTSLLMISYLVLDGVLSDRPLQTMLDTLSTVTVTTAPHASNPPPPSPSPSPPSPPTTLLPTAGQIATSVLNAGLVAWGLKLYEYRRVALFARGGATVAAVSALLALGNLACGPAVARAVFGVSPPPRALAFAARSVTLALADPVMASLGGDAGLNAAMVVVSGILWQIGLGLGFVERLVVGAAGKRMWTARISDVKVTMTREQWWDCRRANDPHTVAAGVTVGINAAAMGTAYLYEAQSDAAPYAALSMMALGVMTVGFSAIPPLTRWVVQSVSA</sequence>
<evidence type="ECO:0000256" key="4">
    <source>
        <dbReference type="ARBA" id="ARBA00023136"/>
    </source>
</evidence>
<dbReference type="EMBL" id="MU853333">
    <property type="protein sequence ID" value="KAK4116021.1"/>
    <property type="molecule type" value="Genomic_DNA"/>
</dbReference>
<comment type="subcellular location">
    <subcellularLocation>
        <location evidence="1">Membrane</location>
        <topology evidence="1">Multi-pass membrane protein</topology>
    </subcellularLocation>
</comment>
<feature type="transmembrane region" description="Helical" evidence="6">
    <location>
        <begin position="369"/>
        <end position="396"/>
    </location>
</feature>
<feature type="transmembrane region" description="Helical" evidence="6">
    <location>
        <begin position="29"/>
        <end position="50"/>
    </location>
</feature>
<proteinExistence type="predicted"/>
<feature type="transmembrane region" description="Helical" evidence="6">
    <location>
        <begin position="94"/>
        <end position="124"/>
    </location>
</feature>
<feature type="compositionally biased region" description="Basic and acidic residues" evidence="5">
    <location>
        <begin position="132"/>
        <end position="147"/>
    </location>
</feature>
<reference evidence="7" key="1">
    <citation type="journal article" date="2023" name="Mol. Phylogenet. Evol.">
        <title>Genome-scale phylogeny and comparative genomics of the fungal order Sordariales.</title>
        <authorList>
            <person name="Hensen N."/>
            <person name="Bonometti L."/>
            <person name="Westerberg I."/>
            <person name="Brannstrom I.O."/>
            <person name="Guillou S."/>
            <person name="Cros-Aarteil S."/>
            <person name="Calhoun S."/>
            <person name="Haridas S."/>
            <person name="Kuo A."/>
            <person name="Mondo S."/>
            <person name="Pangilinan J."/>
            <person name="Riley R."/>
            <person name="LaButti K."/>
            <person name="Andreopoulos B."/>
            <person name="Lipzen A."/>
            <person name="Chen C."/>
            <person name="Yan M."/>
            <person name="Daum C."/>
            <person name="Ng V."/>
            <person name="Clum A."/>
            <person name="Steindorff A."/>
            <person name="Ohm R.A."/>
            <person name="Martin F."/>
            <person name="Silar P."/>
            <person name="Natvig D.O."/>
            <person name="Lalanne C."/>
            <person name="Gautier V."/>
            <person name="Ament-Velasquez S.L."/>
            <person name="Kruys A."/>
            <person name="Hutchinson M.I."/>
            <person name="Powell A.J."/>
            <person name="Barry K."/>
            <person name="Miller A.N."/>
            <person name="Grigoriev I.V."/>
            <person name="Debuchy R."/>
            <person name="Gladieux P."/>
            <person name="Hiltunen Thoren M."/>
            <person name="Johannesson H."/>
        </authorList>
    </citation>
    <scope>NUCLEOTIDE SEQUENCE</scope>
    <source>
        <strain evidence="7">CBS 508.74</strain>
    </source>
</reference>
<keyword evidence="3 6" id="KW-1133">Transmembrane helix</keyword>
<evidence type="ECO:0000256" key="3">
    <source>
        <dbReference type="ARBA" id="ARBA00022989"/>
    </source>
</evidence>
<evidence type="ECO:0000256" key="6">
    <source>
        <dbReference type="SAM" id="Phobius"/>
    </source>
</evidence>
<feature type="transmembrane region" description="Helical" evidence="6">
    <location>
        <begin position="521"/>
        <end position="542"/>
    </location>
</feature>
<dbReference type="PANTHER" id="PTHR30249">
    <property type="entry name" value="PUTATIVE SEROTONIN TRANSPORTER"/>
    <property type="match status" value="1"/>
</dbReference>
<name>A0AAN6TKK6_9PEZI</name>
<protein>
    <recommendedName>
        <fullName evidence="9">LrgB-like protein</fullName>
    </recommendedName>
</protein>
<feature type="region of interest" description="Disordered" evidence="5">
    <location>
        <begin position="314"/>
        <end position="338"/>
    </location>
</feature>
<dbReference type="GO" id="GO:0016020">
    <property type="term" value="C:membrane"/>
    <property type="evidence" value="ECO:0007669"/>
    <property type="project" value="UniProtKB-SubCell"/>
</dbReference>
<feature type="transmembrane region" description="Helical" evidence="6">
    <location>
        <begin position="496"/>
        <end position="515"/>
    </location>
</feature>
<gene>
    <name evidence="7" type="ORF">N656DRAFT_786522</name>
</gene>
<evidence type="ECO:0000256" key="2">
    <source>
        <dbReference type="ARBA" id="ARBA00022692"/>
    </source>
</evidence>
<feature type="transmembrane region" description="Helical" evidence="6">
    <location>
        <begin position="432"/>
        <end position="455"/>
    </location>
</feature>
<feature type="transmembrane region" description="Helical" evidence="6">
    <location>
        <begin position="205"/>
        <end position="227"/>
    </location>
</feature>